<dbReference type="PROSITE" id="PS50943">
    <property type="entry name" value="HTH_CROC1"/>
    <property type="match status" value="1"/>
</dbReference>
<dbReference type="Pfam" id="PF01381">
    <property type="entry name" value="HTH_3"/>
    <property type="match status" value="1"/>
</dbReference>
<dbReference type="GO" id="GO:0003677">
    <property type="term" value="F:DNA binding"/>
    <property type="evidence" value="ECO:0007669"/>
    <property type="project" value="InterPro"/>
</dbReference>
<dbReference type="RefSeq" id="WP_172504045.1">
    <property type="nucleotide sequence ID" value="NZ_BLLS01000076.1"/>
</dbReference>
<organism evidence="3 4">
    <name type="scientific">Bacteroides acidifaciens</name>
    <dbReference type="NCBI Taxonomy" id="85831"/>
    <lineage>
        <taxon>Bacteria</taxon>
        <taxon>Pseudomonadati</taxon>
        <taxon>Bacteroidota</taxon>
        <taxon>Bacteroidia</taxon>
        <taxon>Bacteroidales</taxon>
        <taxon>Bacteroidaceae</taxon>
        <taxon>Bacteroides</taxon>
    </lineage>
</organism>
<keyword evidence="1" id="KW-0175">Coiled coil</keyword>
<dbReference type="InterPro" id="IPR010982">
    <property type="entry name" value="Lambda_DNA-bd_dom_sf"/>
</dbReference>
<evidence type="ECO:0000259" key="2">
    <source>
        <dbReference type="PROSITE" id="PS50943"/>
    </source>
</evidence>
<sequence length="129" mass="14402">MKLEKVNIGLSIEQKLNELGISKSEFGRRIGIPQQNVNRILEKPNIDTEKLVAISEALGYNFFSDYSSEHHKAVASGDGAVAVNGNNNSNVVAGCDAALLQERIKHLEELLVEKERLIKVYERLVEEKK</sequence>
<evidence type="ECO:0000256" key="1">
    <source>
        <dbReference type="SAM" id="Coils"/>
    </source>
</evidence>
<dbReference type="AlphaFoldDB" id="A0A7J0A4R8"/>
<dbReference type="CDD" id="cd00093">
    <property type="entry name" value="HTH_XRE"/>
    <property type="match status" value="1"/>
</dbReference>
<proteinExistence type="predicted"/>
<protein>
    <recommendedName>
        <fullName evidence="2">HTH cro/C1-type domain-containing protein</fullName>
    </recommendedName>
</protein>
<accession>A0A7J0A4R8</accession>
<dbReference type="Proteomes" id="UP000491181">
    <property type="component" value="Unassembled WGS sequence"/>
</dbReference>
<name>A0A7J0A4R8_9BACE</name>
<evidence type="ECO:0000313" key="4">
    <source>
        <dbReference type="Proteomes" id="UP000491181"/>
    </source>
</evidence>
<dbReference type="Gene3D" id="1.10.260.40">
    <property type="entry name" value="lambda repressor-like DNA-binding domains"/>
    <property type="match status" value="1"/>
</dbReference>
<dbReference type="InterPro" id="IPR001387">
    <property type="entry name" value="Cro/C1-type_HTH"/>
</dbReference>
<dbReference type="EMBL" id="BLLS01000076">
    <property type="protein sequence ID" value="GFH87140.1"/>
    <property type="molecule type" value="Genomic_DNA"/>
</dbReference>
<dbReference type="SUPFAM" id="SSF47413">
    <property type="entry name" value="lambda repressor-like DNA-binding domains"/>
    <property type="match status" value="1"/>
</dbReference>
<comment type="caution">
    <text evidence="3">The sequence shown here is derived from an EMBL/GenBank/DDBJ whole genome shotgun (WGS) entry which is preliminary data.</text>
</comment>
<evidence type="ECO:0000313" key="3">
    <source>
        <dbReference type="EMBL" id="GFH87140.1"/>
    </source>
</evidence>
<feature type="coiled-coil region" evidence="1">
    <location>
        <begin position="97"/>
        <end position="127"/>
    </location>
</feature>
<feature type="domain" description="HTH cro/C1-type" evidence="2">
    <location>
        <begin position="12"/>
        <end position="63"/>
    </location>
</feature>
<reference evidence="3 4" key="1">
    <citation type="journal article" date="2020" name="Microbiome">
        <title>Single-cell genomics of uncultured bacteria reveals dietary fiber responders in the mouse gut microbiota.</title>
        <authorList>
            <person name="Chijiiwa R."/>
            <person name="Hosokawa M."/>
            <person name="Kogawa M."/>
            <person name="Nishikawa Y."/>
            <person name="Ide K."/>
            <person name="Sakanashi C."/>
            <person name="Takahashi K."/>
            <person name="Takeyama H."/>
        </authorList>
    </citation>
    <scope>NUCLEOTIDE SEQUENCE [LARGE SCALE GENOMIC DNA]</scope>
    <source>
        <strain evidence="3">IMSAGC_001</strain>
    </source>
</reference>
<gene>
    <name evidence="3" type="ORF">IMSAGC001_02565</name>
</gene>